<gene>
    <name evidence="1" type="ORF">BP01DRAFT_404921</name>
</gene>
<accession>A0A318Z666</accession>
<reference evidence="1 2" key="1">
    <citation type="submission" date="2016-12" db="EMBL/GenBank/DDBJ databases">
        <title>The genomes of Aspergillus section Nigri reveals drivers in fungal speciation.</title>
        <authorList>
            <consortium name="DOE Joint Genome Institute"/>
            <person name="Vesth T.C."/>
            <person name="Nybo J."/>
            <person name="Theobald S."/>
            <person name="Brandl J."/>
            <person name="Frisvad J.C."/>
            <person name="Nielsen K.F."/>
            <person name="Lyhne E.K."/>
            <person name="Kogle M.E."/>
            <person name="Kuo A."/>
            <person name="Riley R."/>
            <person name="Clum A."/>
            <person name="Nolan M."/>
            <person name="Lipzen A."/>
            <person name="Salamov A."/>
            <person name="Henrissat B."/>
            <person name="Wiebenga A."/>
            <person name="De Vries R.P."/>
            <person name="Grigoriev I.V."/>
            <person name="Mortensen U.H."/>
            <person name="Andersen M.R."/>
            <person name="Baker S.E."/>
        </authorList>
    </citation>
    <scope>NUCLEOTIDE SEQUENCE [LARGE SCALE GENOMIC DNA]</scope>
    <source>
        <strain evidence="1 2">JOP 1030-1</strain>
    </source>
</reference>
<organism evidence="1 2">
    <name type="scientific">Aspergillus saccharolyticus JOP 1030-1</name>
    <dbReference type="NCBI Taxonomy" id="1450539"/>
    <lineage>
        <taxon>Eukaryota</taxon>
        <taxon>Fungi</taxon>
        <taxon>Dikarya</taxon>
        <taxon>Ascomycota</taxon>
        <taxon>Pezizomycotina</taxon>
        <taxon>Eurotiomycetes</taxon>
        <taxon>Eurotiomycetidae</taxon>
        <taxon>Eurotiales</taxon>
        <taxon>Aspergillaceae</taxon>
        <taxon>Aspergillus</taxon>
        <taxon>Aspergillus subgen. Circumdati</taxon>
    </lineage>
</organism>
<protein>
    <submittedName>
        <fullName evidence="1">Uncharacterized protein</fullName>
    </submittedName>
</protein>
<dbReference type="AlphaFoldDB" id="A0A318Z666"/>
<evidence type="ECO:0000313" key="2">
    <source>
        <dbReference type="Proteomes" id="UP000248349"/>
    </source>
</evidence>
<dbReference type="Proteomes" id="UP000248349">
    <property type="component" value="Unassembled WGS sequence"/>
</dbReference>
<dbReference type="RefSeq" id="XP_025428541.1">
    <property type="nucleotide sequence ID" value="XM_025578721.1"/>
</dbReference>
<dbReference type="GeneID" id="37079950"/>
<proteinExistence type="predicted"/>
<name>A0A318Z666_9EURO</name>
<evidence type="ECO:0000313" key="1">
    <source>
        <dbReference type="EMBL" id="PYH42559.1"/>
    </source>
</evidence>
<dbReference type="EMBL" id="KZ821251">
    <property type="protein sequence ID" value="PYH42559.1"/>
    <property type="molecule type" value="Genomic_DNA"/>
</dbReference>
<keyword evidence="2" id="KW-1185">Reference proteome</keyword>
<sequence>MAESKKIRWNNIPPTASASLWARYLGQCFPAQEDYEVTVTDPIPCRSKNDVTILPSQHDENPTFVEAIRVATANGEAILILCLVSPNVKTGIPGVARCKQYMENLWPPATPTRELPFFGVAIVGNALYLYWEPSPRARDLAQVVEETSDWELGGCEGFFQASLDDGHLALFLSVFKFYIGRWRGWEEADLDAVSVEADNNIEALRDLLDELPLTFSSKKTRFELSGEY</sequence>